<dbReference type="EMBL" id="LAZR01022585">
    <property type="protein sequence ID" value="KKL81356.1"/>
    <property type="molecule type" value="Genomic_DNA"/>
</dbReference>
<protein>
    <submittedName>
        <fullName evidence="1">Uncharacterized protein</fullName>
    </submittedName>
</protein>
<accession>A0A0F9FSU2</accession>
<dbReference type="AlphaFoldDB" id="A0A0F9FSU2"/>
<gene>
    <name evidence="1" type="ORF">LCGC14_1995580</name>
</gene>
<reference evidence="1" key="1">
    <citation type="journal article" date="2015" name="Nature">
        <title>Complex archaea that bridge the gap between prokaryotes and eukaryotes.</title>
        <authorList>
            <person name="Spang A."/>
            <person name="Saw J.H."/>
            <person name="Jorgensen S.L."/>
            <person name="Zaremba-Niedzwiedzka K."/>
            <person name="Martijn J."/>
            <person name="Lind A.E."/>
            <person name="van Eijk R."/>
            <person name="Schleper C."/>
            <person name="Guy L."/>
            <person name="Ettema T.J."/>
        </authorList>
    </citation>
    <scope>NUCLEOTIDE SEQUENCE</scope>
</reference>
<proteinExistence type="predicted"/>
<organism evidence="1">
    <name type="scientific">marine sediment metagenome</name>
    <dbReference type="NCBI Taxonomy" id="412755"/>
    <lineage>
        <taxon>unclassified sequences</taxon>
        <taxon>metagenomes</taxon>
        <taxon>ecological metagenomes</taxon>
    </lineage>
</organism>
<name>A0A0F9FSU2_9ZZZZ</name>
<sequence>MSVSVTSTNVGTPPEKLYSNLVFGAETVTKGIMEVIQDKRHKIPLNKYVVAANDLVAPQDDPSTSVNAGTKSEVLITTGEMEKFDKFSPTDFNDDWRFLNSAGPSADVEFAPIIRAAIEPLYVKAFNTDVEQIIWQGNTGGAGIFLRFNGLLVIGDADGTLNSVTPAGAITSANVIAIFGALTAALPAVVKGTTRPFIVCNHTDYFLYHEALRALDSKGVNLDVGGFTTFSGYPLVPVSGIPAGRLWMTHGDNIKLGMWAMSDLTNVLVARIAPHARTWGIKLTAEMGVNYVVGAEIADYITA</sequence>
<evidence type="ECO:0000313" key="1">
    <source>
        <dbReference type="EMBL" id="KKL81356.1"/>
    </source>
</evidence>
<comment type="caution">
    <text evidence="1">The sequence shown here is derived from an EMBL/GenBank/DDBJ whole genome shotgun (WGS) entry which is preliminary data.</text>
</comment>